<dbReference type="EMBL" id="BGZK01000017">
    <property type="protein sequence ID" value="GBP05339.1"/>
    <property type="molecule type" value="Genomic_DNA"/>
</dbReference>
<dbReference type="Proteomes" id="UP000299102">
    <property type="component" value="Unassembled WGS sequence"/>
</dbReference>
<proteinExistence type="predicted"/>
<protein>
    <submittedName>
        <fullName evidence="2">Uncharacterized protein</fullName>
    </submittedName>
</protein>
<evidence type="ECO:0000256" key="1">
    <source>
        <dbReference type="SAM" id="Phobius"/>
    </source>
</evidence>
<accession>A0A4C1ST39</accession>
<dbReference type="OrthoDB" id="7492530at2759"/>
<organism evidence="2 3">
    <name type="scientific">Eumeta variegata</name>
    <name type="common">Bagworm moth</name>
    <name type="synonym">Eumeta japonica</name>
    <dbReference type="NCBI Taxonomy" id="151549"/>
    <lineage>
        <taxon>Eukaryota</taxon>
        <taxon>Metazoa</taxon>
        <taxon>Ecdysozoa</taxon>
        <taxon>Arthropoda</taxon>
        <taxon>Hexapoda</taxon>
        <taxon>Insecta</taxon>
        <taxon>Pterygota</taxon>
        <taxon>Neoptera</taxon>
        <taxon>Endopterygota</taxon>
        <taxon>Lepidoptera</taxon>
        <taxon>Glossata</taxon>
        <taxon>Ditrysia</taxon>
        <taxon>Tineoidea</taxon>
        <taxon>Psychidae</taxon>
        <taxon>Oiketicinae</taxon>
        <taxon>Eumeta</taxon>
    </lineage>
</organism>
<gene>
    <name evidence="2" type="ORF">EVAR_76771_1</name>
</gene>
<keyword evidence="3" id="KW-1185">Reference proteome</keyword>
<evidence type="ECO:0000313" key="2">
    <source>
        <dbReference type="EMBL" id="GBP05339.1"/>
    </source>
</evidence>
<keyword evidence="1" id="KW-0812">Transmembrane</keyword>
<sequence length="106" mass="12285">MQAYESKRNSCCWRIRRWSRSGRCQLWRLLLLPFVPILALIVQTTLSLKSSIMNGREVADVEEQHAVNLAWVNLKDLSLALAHSLRHILSKHNVLPITHTLRAMQM</sequence>
<reference evidence="2 3" key="1">
    <citation type="journal article" date="2019" name="Commun. Biol.">
        <title>The bagworm genome reveals a unique fibroin gene that provides high tensile strength.</title>
        <authorList>
            <person name="Kono N."/>
            <person name="Nakamura H."/>
            <person name="Ohtoshi R."/>
            <person name="Tomita M."/>
            <person name="Numata K."/>
            <person name="Arakawa K."/>
        </authorList>
    </citation>
    <scope>NUCLEOTIDE SEQUENCE [LARGE SCALE GENOMIC DNA]</scope>
</reference>
<dbReference type="AlphaFoldDB" id="A0A4C1ST39"/>
<comment type="caution">
    <text evidence="2">The sequence shown here is derived from an EMBL/GenBank/DDBJ whole genome shotgun (WGS) entry which is preliminary data.</text>
</comment>
<evidence type="ECO:0000313" key="3">
    <source>
        <dbReference type="Proteomes" id="UP000299102"/>
    </source>
</evidence>
<feature type="transmembrane region" description="Helical" evidence="1">
    <location>
        <begin position="26"/>
        <end position="46"/>
    </location>
</feature>
<keyword evidence="1" id="KW-0472">Membrane</keyword>
<keyword evidence="1" id="KW-1133">Transmembrane helix</keyword>
<name>A0A4C1ST39_EUMVA</name>